<keyword evidence="6" id="KW-1185">Reference proteome</keyword>
<organism evidence="5 6">
    <name type="scientific">Paracoccus laeviglucosivorans</name>
    <dbReference type="NCBI Taxonomy" id="1197861"/>
    <lineage>
        <taxon>Bacteria</taxon>
        <taxon>Pseudomonadati</taxon>
        <taxon>Pseudomonadota</taxon>
        <taxon>Alphaproteobacteria</taxon>
        <taxon>Rhodobacterales</taxon>
        <taxon>Paracoccaceae</taxon>
        <taxon>Paracoccus</taxon>
    </lineage>
</organism>
<dbReference type="AlphaFoldDB" id="A0A521EVD0"/>
<name>A0A521EVD0_9RHOB</name>
<keyword evidence="3" id="KW-0804">Transcription</keyword>
<reference evidence="5 6" key="1">
    <citation type="submission" date="2017-05" db="EMBL/GenBank/DDBJ databases">
        <authorList>
            <person name="Varghese N."/>
            <person name="Submissions S."/>
        </authorList>
    </citation>
    <scope>NUCLEOTIDE SEQUENCE [LARGE SCALE GENOMIC DNA]</scope>
    <source>
        <strain evidence="5 6">DSM 100094</strain>
    </source>
</reference>
<dbReference type="OrthoDB" id="7584044at2"/>
<dbReference type="RefSeq" id="WP_142664024.1">
    <property type="nucleotide sequence ID" value="NZ_FXTK01000015.1"/>
</dbReference>
<dbReference type="PROSITE" id="PS51063">
    <property type="entry name" value="HTH_CRP_2"/>
    <property type="match status" value="1"/>
</dbReference>
<dbReference type="Proteomes" id="UP000319014">
    <property type="component" value="Unassembled WGS sequence"/>
</dbReference>
<accession>A0A521EVD0</accession>
<dbReference type="InterPro" id="IPR018490">
    <property type="entry name" value="cNMP-bd_dom_sf"/>
</dbReference>
<dbReference type="Gene3D" id="1.10.10.10">
    <property type="entry name" value="Winged helix-like DNA-binding domain superfamily/Winged helix DNA-binding domain"/>
    <property type="match status" value="1"/>
</dbReference>
<evidence type="ECO:0000256" key="1">
    <source>
        <dbReference type="ARBA" id="ARBA00023015"/>
    </source>
</evidence>
<evidence type="ECO:0000259" key="4">
    <source>
        <dbReference type="PROSITE" id="PS51063"/>
    </source>
</evidence>
<dbReference type="InterPro" id="IPR036390">
    <property type="entry name" value="WH_DNA-bd_sf"/>
</dbReference>
<evidence type="ECO:0000313" key="5">
    <source>
        <dbReference type="EMBL" id="SMO87060.1"/>
    </source>
</evidence>
<protein>
    <submittedName>
        <fullName evidence="5">cAMP-binding domain of CRP or a regulatory subunit of cAMP-dependent protein kinases</fullName>
    </submittedName>
</protein>
<keyword evidence="2" id="KW-0238">DNA-binding</keyword>
<feature type="domain" description="HTH crp-type" evidence="4">
    <location>
        <begin position="146"/>
        <end position="220"/>
    </location>
</feature>
<dbReference type="GO" id="GO:0006355">
    <property type="term" value="P:regulation of DNA-templated transcription"/>
    <property type="evidence" value="ECO:0007669"/>
    <property type="project" value="InterPro"/>
</dbReference>
<dbReference type="EMBL" id="FXTK01000015">
    <property type="protein sequence ID" value="SMO87060.1"/>
    <property type="molecule type" value="Genomic_DNA"/>
</dbReference>
<dbReference type="SUPFAM" id="SSF46785">
    <property type="entry name" value="Winged helix' DNA-binding domain"/>
    <property type="match status" value="1"/>
</dbReference>
<evidence type="ECO:0000256" key="3">
    <source>
        <dbReference type="ARBA" id="ARBA00023163"/>
    </source>
</evidence>
<dbReference type="GO" id="GO:0003677">
    <property type="term" value="F:DNA binding"/>
    <property type="evidence" value="ECO:0007669"/>
    <property type="project" value="UniProtKB-KW"/>
</dbReference>
<evidence type="ECO:0000313" key="6">
    <source>
        <dbReference type="Proteomes" id="UP000319014"/>
    </source>
</evidence>
<dbReference type="Pfam" id="PF13545">
    <property type="entry name" value="HTH_Crp_2"/>
    <property type="match status" value="1"/>
</dbReference>
<evidence type="ECO:0000256" key="2">
    <source>
        <dbReference type="ARBA" id="ARBA00023125"/>
    </source>
</evidence>
<dbReference type="InterPro" id="IPR036388">
    <property type="entry name" value="WH-like_DNA-bd_sf"/>
</dbReference>
<keyword evidence="1" id="KW-0805">Transcription regulation</keyword>
<dbReference type="Gene3D" id="2.60.120.10">
    <property type="entry name" value="Jelly Rolls"/>
    <property type="match status" value="1"/>
</dbReference>
<dbReference type="InterPro" id="IPR014710">
    <property type="entry name" value="RmlC-like_jellyroll"/>
</dbReference>
<proteinExistence type="predicted"/>
<dbReference type="SMART" id="SM00419">
    <property type="entry name" value="HTH_CRP"/>
    <property type="match status" value="1"/>
</dbReference>
<dbReference type="InterPro" id="IPR012318">
    <property type="entry name" value="HTH_CRP"/>
</dbReference>
<sequence>MTIIRTIIAHLARTRRFDKPTIEWFRHVVTERMVFGNDDVIMPSSGRSDFVGLVLRGMAVRLQDVGKKQTITALYSPGQIFNADAILPQAPRTGLRSKGISWIEFLEGELLRRVMDRHPDVERLLWSSTAGELRVLRGWLIATNSLRASERLAHFLCEIALRSTRGDITERLQIDMPLRQREIADLLGYTAIHVNRAARELRDRGLIHWEKDRMTIFSMSGLVRLARFEPDYLQGALSDAQPDGPRVIPVLAAQ</sequence>
<gene>
    <name evidence="5" type="ORF">SAMN06265221_11559</name>
</gene>
<dbReference type="SUPFAM" id="SSF51206">
    <property type="entry name" value="cAMP-binding domain-like"/>
    <property type="match status" value="1"/>
</dbReference>